<reference evidence="1 2" key="1">
    <citation type="journal article" date="2017" name="Nat. Commun.">
        <title>In situ click chemistry generation of cyclooxygenase-2 inhibitors.</title>
        <authorList>
            <person name="Bhardwaj A."/>
            <person name="Kaur J."/>
            <person name="Wuest M."/>
            <person name="Wuest F."/>
        </authorList>
    </citation>
    <scope>NUCLEOTIDE SEQUENCE [LARGE SCALE GENOMIC DNA]</scope>
    <source>
        <strain evidence="1">S2_012_000_R3_94</strain>
    </source>
</reference>
<protein>
    <submittedName>
        <fullName evidence="1">Sarcosine oxidase subunit gamma</fullName>
    </submittedName>
</protein>
<organism evidence="1 2">
    <name type="scientific">Paracoccus denitrificans</name>
    <dbReference type="NCBI Taxonomy" id="266"/>
    <lineage>
        <taxon>Bacteria</taxon>
        <taxon>Pseudomonadati</taxon>
        <taxon>Pseudomonadota</taxon>
        <taxon>Alphaproteobacteria</taxon>
        <taxon>Rhodobacterales</taxon>
        <taxon>Paracoccaceae</taxon>
        <taxon>Paracoccus</taxon>
    </lineage>
</organism>
<dbReference type="EMBL" id="VAFL01000019">
    <property type="protein sequence ID" value="TKW64855.1"/>
    <property type="molecule type" value="Genomic_DNA"/>
</dbReference>
<dbReference type="Proteomes" id="UP000315344">
    <property type="component" value="Unassembled WGS sequence"/>
</dbReference>
<gene>
    <name evidence="1" type="ORF">DI616_17215</name>
</gene>
<comment type="caution">
    <text evidence="1">The sequence shown here is derived from an EMBL/GenBank/DDBJ whole genome shotgun (WGS) entry which is preliminary data.</text>
</comment>
<dbReference type="Gene3D" id="3.30.1360.120">
    <property type="entry name" value="Probable tRNA modification gtpase trme, domain 1"/>
    <property type="match status" value="1"/>
</dbReference>
<name>A0A533I267_PARDE</name>
<accession>A0A533I267</accession>
<dbReference type="SUPFAM" id="SSF103025">
    <property type="entry name" value="Folate-binding domain"/>
    <property type="match status" value="1"/>
</dbReference>
<sequence length="185" mass="19580">MTDLSPLCALGSASGRCVRFGKMTLSENPRLGLASLSIGKGHVPVRPGLDLPGPGQWVEGKGVAAFWIGPDQWMVEFPDQAGRDVAAMLAQDAPGCAVTEQTDGFVAFDLEGPEIDLLAVLEKLVNIDISAFAPGSVTRTGLHHMSVFVIRRRTDRISFLGIRSAAGSLWEALAAAATRRAVVPD</sequence>
<dbReference type="AlphaFoldDB" id="A0A533I267"/>
<proteinExistence type="predicted"/>
<dbReference type="InterPro" id="IPR027266">
    <property type="entry name" value="TrmE/GcvT-like"/>
</dbReference>
<evidence type="ECO:0000313" key="1">
    <source>
        <dbReference type="EMBL" id="TKW64855.1"/>
    </source>
</evidence>
<evidence type="ECO:0000313" key="2">
    <source>
        <dbReference type="Proteomes" id="UP000315344"/>
    </source>
</evidence>